<organism evidence="1 2">
    <name type="scientific">Micromonospora profundi</name>
    <dbReference type="NCBI Taxonomy" id="1420889"/>
    <lineage>
        <taxon>Bacteria</taxon>
        <taxon>Bacillati</taxon>
        <taxon>Actinomycetota</taxon>
        <taxon>Actinomycetes</taxon>
        <taxon>Micromonosporales</taxon>
        <taxon>Micromonosporaceae</taxon>
        <taxon>Micromonospora</taxon>
    </lineage>
</organism>
<keyword evidence="2" id="KW-1185">Reference proteome</keyword>
<dbReference type="EMBL" id="CP130472">
    <property type="protein sequence ID" value="WLS47163.1"/>
    <property type="molecule type" value="Genomic_DNA"/>
</dbReference>
<accession>A0AAJ6HY25</accession>
<reference evidence="1 2" key="1">
    <citation type="submission" date="2023-07" db="EMBL/GenBank/DDBJ databases">
        <title>Micromonospora profundi TRM 95458 converts glycerol to a new osmotic compound.</title>
        <authorList>
            <person name="Lu D."/>
        </authorList>
    </citation>
    <scope>NUCLEOTIDE SEQUENCE [LARGE SCALE GENOMIC DNA]</scope>
    <source>
        <strain evidence="1 2">TRM95458</strain>
    </source>
</reference>
<sequence length="67" mass="6926">MTSPETTPAADRAALADSCAQLQGELDALLQGQDGQKAVDSLDNAVASLKEVEQRNVSSVQLVALAD</sequence>
<evidence type="ECO:0000313" key="2">
    <source>
        <dbReference type="Proteomes" id="UP001235874"/>
    </source>
</evidence>
<dbReference type="Proteomes" id="UP001235874">
    <property type="component" value="Chromosome"/>
</dbReference>
<proteinExistence type="predicted"/>
<protein>
    <submittedName>
        <fullName evidence="1">Uncharacterized protein</fullName>
    </submittedName>
</protein>
<evidence type="ECO:0000313" key="1">
    <source>
        <dbReference type="EMBL" id="WLS47163.1"/>
    </source>
</evidence>
<name>A0AAJ6HY25_9ACTN</name>
<dbReference type="KEGG" id="mprn:Q3V37_07955"/>
<gene>
    <name evidence="1" type="ORF">Q3V37_07955</name>
</gene>
<dbReference type="AlphaFoldDB" id="A0AAJ6HY25"/>
<dbReference type="RefSeq" id="WP_053651388.1">
    <property type="nucleotide sequence ID" value="NZ_CP130472.1"/>
</dbReference>